<keyword evidence="4 6" id="KW-1133">Transmembrane helix</keyword>
<evidence type="ECO:0000313" key="8">
    <source>
        <dbReference type="EMBL" id="MEM5947109.1"/>
    </source>
</evidence>
<dbReference type="PANTHER" id="PTHR32322:SF18">
    <property type="entry name" value="S-ADENOSYLMETHIONINE_S-ADENOSYLHOMOCYSTEINE TRANSPORTER"/>
    <property type="match status" value="1"/>
</dbReference>
<reference evidence="8 9" key="1">
    <citation type="submission" date="2024-03" db="EMBL/GenBank/DDBJ databases">
        <title>Ignisphaera cupida sp. nov., a hyperthermophilic hydrolytic archaeon from a hot spring of Kamchatka, and proposal of Ignisphaeraceae fam. nov.</title>
        <authorList>
            <person name="Podosokorskaya O.A."/>
            <person name="Elcheninov A.G."/>
            <person name="Maltseva A.I."/>
            <person name="Zayulina K.S."/>
            <person name="Novikov A."/>
            <person name="Merkel A.Y."/>
        </authorList>
    </citation>
    <scope>NUCLEOTIDE SEQUENCE [LARGE SCALE GENOMIC DNA]</scope>
    <source>
        <strain evidence="8 9">38H-sp</strain>
    </source>
</reference>
<evidence type="ECO:0000313" key="9">
    <source>
        <dbReference type="Proteomes" id="UP001466331"/>
    </source>
</evidence>
<keyword evidence="3 6" id="KW-0812">Transmembrane</keyword>
<dbReference type="EMBL" id="JBCHKQ010000001">
    <property type="protein sequence ID" value="MEM5947109.1"/>
    <property type="molecule type" value="Genomic_DNA"/>
</dbReference>
<feature type="transmembrane region" description="Helical" evidence="6">
    <location>
        <begin position="36"/>
        <end position="56"/>
    </location>
</feature>
<dbReference type="RefSeq" id="WP_420068562.1">
    <property type="nucleotide sequence ID" value="NZ_JBCHKQ010000001.1"/>
</dbReference>
<evidence type="ECO:0000256" key="4">
    <source>
        <dbReference type="ARBA" id="ARBA00022989"/>
    </source>
</evidence>
<feature type="transmembrane region" description="Helical" evidence="6">
    <location>
        <begin position="68"/>
        <end position="85"/>
    </location>
</feature>
<dbReference type="InterPro" id="IPR037185">
    <property type="entry name" value="EmrE-like"/>
</dbReference>
<dbReference type="PANTHER" id="PTHR32322">
    <property type="entry name" value="INNER MEMBRANE TRANSPORTER"/>
    <property type="match status" value="1"/>
</dbReference>
<dbReference type="SUPFAM" id="SSF103481">
    <property type="entry name" value="Multidrug resistance efflux transporter EmrE"/>
    <property type="match status" value="2"/>
</dbReference>
<evidence type="ECO:0000256" key="2">
    <source>
        <dbReference type="ARBA" id="ARBA00022475"/>
    </source>
</evidence>
<evidence type="ECO:0000256" key="6">
    <source>
        <dbReference type="SAM" id="Phobius"/>
    </source>
</evidence>
<feature type="transmembrane region" description="Helical" evidence="6">
    <location>
        <begin position="121"/>
        <end position="139"/>
    </location>
</feature>
<feature type="transmembrane region" description="Helical" evidence="6">
    <location>
        <begin position="151"/>
        <end position="169"/>
    </location>
</feature>
<dbReference type="Pfam" id="PF00892">
    <property type="entry name" value="EamA"/>
    <property type="match status" value="2"/>
</dbReference>
<feature type="domain" description="EamA" evidence="7">
    <location>
        <begin position="151"/>
        <end position="285"/>
    </location>
</feature>
<dbReference type="InterPro" id="IPR050638">
    <property type="entry name" value="AA-Vitamin_Transporters"/>
</dbReference>
<keyword evidence="5 6" id="KW-0472">Membrane</keyword>
<keyword evidence="2" id="KW-1003">Cell membrane</keyword>
<evidence type="ECO:0000256" key="3">
    <source>
        <dbReference type="ARBA" id="ARBA00022692"/>
    </source>
</evidence>
<feature type="transmembrane region" description="Helical" evidence="6">
    <location>
        <begin position="268"/>
        <end position="287"/>
    </location>
</feature>
<evidence type="ECO:0000256" key="1">
    <source>
        <dbReference type="ARBA" id="ARBA00004651"/>
    </source>
</evidence>
<feature type="domain" description="EamA" evidence="7">
    <location>
        <begin position="8"/>
        <end position="140"/>
    </location>
</feature>
<organism evidence="8 9">
    <name type="scientific">Rarispira pelagica</name>
    <dbReference type="NCBI Taxonomy" id="3141764"/>
    <lineage>
        <taxon>Bacteria</taxon>
        <taxon>Pseudomonadati</taxon>
        <taxon>Spirochaetota</taxon>
        <taxon>Spirochaetia</taxon>
        <taxon>Winmispirales</taxon>
        <taxon>Winmispiraceae</taxon>
        <taxon>Rarispira</taxon>
    </lineage>
</organism>
<sequence>MDKRRLGGLFAIVFAVVLWGVSFVSTKIVLSYMGPLFLAFLRFAVGLVVIFPFLLLKRLSIRVSSKDMLFLAMGGITGVTLYFYFENTGLVYMPASDASLIVAFIPVISAIIESLVYKKKLYPSDNAGIILSMWGVYFVVREGLRLTSSPIGYVLMVLAALSWIAYSFLSRPFSGKINGLVMVFWHFFWGTLAFLPFLHFEPLKIMNFSFSFWFNFLFLSVGCSALAYIAYQHALSVLGVTVSNVFINLIPFITVLTAVIFLEESFTVMKAIGGVLIITGLYLTTGYKKKKY</sequence>
<keyword evidence="9" id="KW-1185">Reference proteome</keyword>
<feature type="transmembrane region" description="Helical" evidence="6">
    <location>
        <begin position="238"/>
        <end position="262"/>
    </location>
</feature>
<gene>
    <name evidence="8" type="ORF">WKV44_00970</name>
</gene>
<protein>
    <submittedName>
        <fullName evidence="8">DMT family transporter</fullName>
    </submittedName>
</protein>
<dbReference type="InterPro" id="IPR000620">
    <property type="entry name" value="EamA_dom"/>
</dbReference>
<comment type="caution">
    <text evidence="8">The sequence shown here is derived from an EMBL/GenBank/DDBJ whole genome shotgun (WGS) entry which is preliminary data.</text>
</comment>
<evidence type="ECO:0000256" key="5">
    <source>
        <dbReference type="ARBA" id="ARBA00023136"/>
    </source>
</evidence>
<proteinExistence type="predicted"/>
<name>A0ABU9U8X3_9SPIR</name>
<dbReference type="Proteomes" id="UP001466331">
    <property type="component" value="Unassembled WGS sequence"/>
</dbReference>
<feature type="transmembrane region" description="Helical" evidence="6">
    <location>
        <begin position="212"/>
        <end position="231"/>
    </location>
</feature>
<evidence type="ECO:0000259" key="7">
    <source>
        <dbReference type="Pfam" id="PF00892"/>
    </source>
</evidence>
<feature type="transmembrane region" description="Helical" evidence="6">
    <location>
        <begin position="181"/>
        <end position="200"/>
    </location>
</feature>
<accession>A0ABU9U8X3</accession>
<comment type="subcellular location">
    <subcellularLocation>
        <location evidence="1">Cell membrane</location>
        <topology evidence="1">Multi-pass membrane protein</topology>
    </subcellularLocation>
</comment>
<feature type="transmembrane region" description="Helical" evidence="6">
    <location>
        <begin position="91"/>
        <end position="112"/>
    </location>
</feature>